<dbReference type="EMBL" id="JXTB01000010">
    <property type="protein sequence ID" value="PON78222.1"/>
    <property type="molecule type" value="Genomic_DNA"/>
</dbReference>
<accession>A0A2P5DY51</accession>
<comment type="caution">
    <text evidence="1">The sequence shown here is derived from an EMBL/GenBank/DDBJ whole genome shotgun (WGS) entry which is preliminary data.</text>
</comment>
<name>A0A2P5DY51_PARAD</name>
<evidence type="ECO:0000313" key="1">
    <source>
        <dbReference type="EMBL" id="PON78222.1"/>
    </source>
</evidence>
<dbReference type="Proteomes" id="UP000237105">
    <property type="component" value="Unassembled WGS sequence"/>
</dbReference>
<keyword evidence="2" id="KW-1185">Reference proteome</keyword>
<evidence type="ECO:0000313" key="2">
    <source>
        <dbReference type="Proteomes" id="UP000237105"/>
    </source>
</evidence>
<reference evidence="2" key="1">
    <citation type="submission" date="2016-06" db="EMBL/GenBank/DDBJ databases">
        <title>Parallel loss of symbiosis genes in relatives of nitrogen-fixing non-legume Parasponia.</title>
        <authorList>
            <person name="Van Velzen R."/>
            <person name="Holmer R."/>
            <person name="Bu F."/>
            <person name="Rutten L."/>
            <person name="Van Zeijl A."/>
            <person name="Liu W."/>
            <person name="Santuari L."/>
            <person name="Cao Q."/>
            <person name="Sharma T."/>
            <person name="Shen D."/>
            <person name="Roswanjaya Y."/>
            <person name="Wardhani T."/>
            <person name="Kalhor M.S."/>
            <person name="Jansen J."/>
            <person name="Van den Hoogen J."/>
            <person name="Gungor B."/>
            <person name="Hartog M."/>
            <person name="Hontelez J."/>
            <person name="Verver J."/>
            <person name="Yang W.-C."/>
            <person name="Schijlen E."/>
            <person name="Repin R."/>
            <person name="Schilthuizen M."/>
            <person name="Schranz E."/>
            <person name="Heidstra R."/>
            <person name="Miyata K."/>
            <person name="Fedorova E."/>
            <person name="Kohlen W."/>
            <person name="Bisseling T."/>
            <person name="Smit S."/>
            <person name="Geurts R."/>
        </authorList>
    </citation>
    <scope>NUCLEOTIDE SEQUENCE [LARGE SCALE GENOMIC DNA]</scope>
    <source>
        <strain evidence="2">cv. WU1-14</strain>
    </source>
</reference>
<gene>
    <name evidence="1" type="ORF">PanWU01x14_022040</name>
</gene>
<dbReference type="AlphaFoldDB" id="A0A2P5DY51"/>
<dbReference type="OrthoDB" id="693541at2759"/>
<proteinExistence type="predicted"/>
<organism evidence="1 2">
    <name type="scientific">Parasponia andersonii</name>
    <name type="common">Sponia andersonii</name>
    <dbReference type="NCBI Taxonomy" id="3476"/>
    <lineage>
        <taxon>Eukaryota</taxon>
        <taxon>Viridiplantae</taxon>
        <taxon>Streptophyta</taxon>
        <taxon>Embryophyta</taxon>
        <taxon>Tracheophyta</taxon>
        <taxon>Spermatophyta</taxon>
        <taxon>Magnoliopsida</taxon>
        <taxon>eudicotyledons</taxon>
        <taxon>Gunneridae</taxon>
        <taxon>Pentapetalae</taxon>
        <taxon>rosids</taxon>
        <taxon>fabids</taxon>
        <taxon>Rosales</taxon>
        <taxon>Cannabaceae</taxon>
        <taxon>Parasponia</taxon>
    </lineage>
</organism>
<sequence>MVNMVTDLMLAPGLWSHGLIDHIFNPIDKDTIMAIPLSILEKIVKSGYHILLAEKIRKIGFLFFWWKALWKLKILPKPALDCNATDILLAIFGACPRDSFEEVCVLLWLLWSERNKVFHGGSRQDSMFLSDQILVPHDQTNISGAAESARTSCSASSGVGLKFNIAMLLFGWLRNKWIQVVDKTRAQIKSMVK</sequence>
<protein>
    <submittedName>
        <fullName evidence="1">Uncharacterized protein</fullName>
    </submittedName>
</protein>